<protein>
    <submittedName>
        <fullName evidence="8">RNA polymerase sigma factor (Sigma-70 family)</fullName>
    </submittedName>
</protein>
<dbReference type="InterPro" id="IPR014284">
    <property type="entry name" value="RNA_pol_sigma-70_dom"/>
</dbReference>
<dbReference type="InterPro" id="IPR013325">
    <property type="entry name" value="RNA_pol_sigma_r2"/>
</dbReference>
<accession>A0ABR9LIF2</accession>
<comment type="similarity">
    <text evidence="1">Belongs to the sigma-70 factor family. ECF subfamily.</text>
</comment>
<dbReference type="SUPFAM" id="SSF88659">
    <property type="entry name" value="Sigma3 and sigma4 domains of RNA polymerase sigma factors"/>
    <property type="match status" value="1"/>
</dbReference>
<reference evidence="8 9" key="1">
    <citation type="submission" date="2020-10" db="EMBL/GenBank/DDBJ databases">
        <title>Sequencing the genomes of 1000 actinobacteria strains.</title>
        <authorList>
            <person name="Klenk H.-P."/>
        </authorList>
    </citation>
    <scope>NUCLEOTIDE SEQUENCE [LARGE SCALE GENOMIC DNA]</scope>
    <source>
        <strain evidence="8 9">DSM 46661</strain>
    </source>
</reference>
<feature type="domain" description="RNA polymerase sigma-70 region 2" evidence="7">
    <location>
        <begin position="50"/>
        <end position="113"/>
    </location>
</feature>
<evidence type="ECO:0000256" key="5">
    <source>
        <dbReference type="ARBA" id="ARBA00023163"/>
    </source>
</evidence>
<name>A0ABR9LIF2_9PSEU</name>
<evidence type="ECO:0000256" key="1">
    <source>
        <dbReference type="ARBA" id="ARBA00010641"/>
    </source>
</evidence>
<keyword evidence="4" id="KW-0238">DNA-binding</keyword>
<dbReference type="InterPro" id="IPR013324">
    <property type="entry name" value="RNA_pol_sigma_r3/r4-like"/>
</dbReference>
<evidence type="ECO:0000256" key="4">
    <source>
        <dbReference type="ARBA" id="ARBA00023125"/>
    </source>
</evidence>
<dbReference type="Gene3D" id="1.10.10.10">
    <property type="entry name" value="Winged helix-like DNA-binding domain superfamily/Winged helix DNA-binding domain"/>
    <property type="match status" value="1"/>
</dbReference>
<dbReference type="InterPro" id="IPR036388">
    <property type="entry name" value="WH-like_DNA-bd_sf"/>
</dbReference>
<dbReference type="Gene3D" id="1.10.1740.10">
    <property type="match status" value="1"/>
</dbReference>
<keyword evidence="5" id="KW-0804">Transcription</keyword>
<dbReference type="PANTHER" id="PTHR43133:SF8">
    <property type="entry name" value="RNA POLYMERASE SIGMA FACTOR HI_1459-RELATED"/>
    <property type="match status" value="1"/>
</dbReference>
<keyword evidence="9" id="KW-1185">Reference proteome</keyword>
<dbReference type="NCBIfam" id="TIGR02937">
    <property type="entry name" value="sigma70-ECF"/>
    <property type="match status" value="1"/>
</dbReference>
<dbReference type="SUPFAM" id="SSF88946">
    <property type="entry name" value="Sigma2 domain of RNA polymerase sigma factors"/>
    <property type="match status" value="1"/>
</dbReference>
<evidence type="ECO:0000259" key="7">
    <source>
        <dbReference type="Pfam" id="PF04542"/>
    </source>
</evidence>
<evidence type="ECO:0000313" key="8">
    <source>
        <dbReference type="EMBL" id="MBE1580433.1"/>
    </source>
</evidence>
<gene>
    <name evidence="8" type="ORF">H4W30_007514</name>
</gene>
<dbReference type="Proteomes" id="UP000656548">
    <property type="component" value="Unassembled WGS sequence"/>
</dbReference>
<keyword evidence="2" id="KW-0805">Transcription regulation</keyword>
<sequence>MDHAAATDPVLPSAEERARAVAVPETSSDRHAADLAAARDGDREAMDRLIGDLTPLVWHIARSNGCTPHEAEDVVQNTWLALFRQLDQVRDARALPAWLVTTARRDAYRAARLDARVVSLSDELADNMESTQPAPEEEALRSDHDQRLWRAFAKLSHRNQDLLRRLVINKEPHQDVARALGLSIGSVGPLRVRALNKLRELVKEQDIAHPLDAALVDRLRAAEFTGREFDLFAEQVIDHTRPIVSAWIHSGRMIQEATRAGRRMLRMPEDLTPADVEHLVHTTVTSAWTDFVTTLKHGSWAPDTSLNDHYLDLCVRAFPPIYHAFRKKQFQRHSARKAVREATSPTKNIFTMR</sequence>
<proteinExistence type="inferred from homology"/>
<evidence type="ECO:0000256" key="2">
    <source>
        <dbReference type="ARBA" id="ARBA00023015"/>
    </source>
</evidence>
<evidence type="ECO:0000256" key="6">
    <source>
        <dbReference type="SAM" id="MobiDB-lite"/>
    </source>
</evidence>
<evidence type="ECO:0000256" key="3">
    <source>
        <dbReference type="ARBA" id="ARBA00023082"/>
    </source>
</evidence>
<evidence type="ECO:0000313" key="9">
    <source>
        <dbReference type="Proteomes" id="UP000656548"/>
    </source>
</evidence>
<dbReference type="InterPro" id="IPR007627">
    <property type="entry name" value="RNA_pol_sigma70_r2"/>
</dbReference>
<comment type="caution">
    <text evidence="8">The sequence shown here is derived from an EMBL/GenBank/DDBJ whole genome shotgun (WGS) entry which is preliminary data.</text>
</comment>
<organism evidence="8 9">
    <name type="scientific">Amycolatopsis roodepoortensis</name>
    <dbReference type="NCBI Taxonomy" id="700274"/>
    <lineage>
        <taxon>Bacteria</taxon>
        <taxon>Bacillati</taxon>
        <taxon>Actinomycetota</taxon>
        <taxon>Actinomycetes</taxon>
        <taxon>Pseudonocardiales</taxon>
        <taxon>Pseudonocardiaceae</taxon>
        <taxon>Amycolatopsis</taxon>
    </lineage>
</organism>
<feature type="region of interest" description="Disordered" evidence="6">
    <location>
        <begin position="1"/>
        <end position="32"/>
    </location>
</feature>
<keyword evidence="3" id="KW-0731">Sigma factor</keyword>
<dbReference type="EMBL" id="JADBEJ010000006">
    <property type="protein sequence ID" value="MBE1580433.1"/>
    <property type="molecule type" value="Genomic_DNA"/>
</dbReference>
<dbReference type="PANTHER" id="PTHR43133">
    <property type="entry name" value="RNA POLYMERASE ECF-TYPE SIGMA FACTO"/>
    <property type="match status" value="1"/>
</dbReference>
<dbReference type="InterPro" id="IPR039425">
    <property type="entry name" value="RNA_pol_sigma-70-like"/>
</dbReference>
<dbReference type="Pfam" id="PF04542">
    <property type="entry name" value="Sigma70_r2"/>
    <property type="match status" value="1"/>
</dbReference>